<proteinExistence type="predicted"/>
<dbReference type="EMBL" id="JAVDXW010000001">
    <property type="protein sequence ID" value="MDR7302939.1"/>
    <property type="molecule type" value="Genomic_DNA"/>
</dbReference>
<evidence type="ECO:0000256" key="1">
    <source>
        <dbReference type="SAM" id="Phobius"/>
    </source>
</evidence>
<evidence type="ECO:0000313" key="2">
    <source>
        <dbReference type="EMBL" id="MDR7302939.1"/>
    </source>
</evidence>
<feature type="transmembrane region" description="Helical" evidence="1">
    <location>
        <begin position="157"/>
        <end position="176"/>
    </location>
</feature>
<dbReference type="RefSeq" id="WP_310274892.1">
    <property type="nucleotide sequence ID" value="NZ_JAVDXW010000001.1"/>
</dbReference>
<feature type="transmembrane region" description="Helical" evidence="1">
    <location>
        <begin position="84"/>
        <end position="107"/>
    </location>
</feature>
<dbReference type="Proteomes" id="UP001180845">
    <property type="component" value="Unassembled WGS sequence"/>
</dbReference>
<dbReference type="SUPFAM" id="SSF103473">
    <property type="entry name" value="MFS general substrate transporter"/>
    <property type="match status" value="1"/>
</dbReference>
<dbReference type="InterPro" id="IPR036259">
    <property type="entry name" value="MFS_trans_sf"/>
</dbReference>
<keyword evidence="1" id="KW-0472">Membrane</keyword>
<keyword evidence="1" id="KW-0812">Transmembrane</keyword>
<sequence>MSCIRRYFPPRAGEGLVADLLGWRAIYLIIALILAGVLRAITPPLERGERISYPRLVGPVCTTIAAGPVRANGLALASVGVCPVGVWLAQHSIVALTIVVVILDVGFQSDLVLSQTCMISLPGSARSRLNTAVVVSNFLGGAIGSALAGPLWAGGEWAAIITAALIITVIGLLILVRLHSRLADLS</sequence>
<dbReference type="PANTHER" id="PTHR42910:SF1">
    <property type="entry name" value="MAJOR FACILITATOR SUPERFAMILY (MFS) PROFILE DOMAIN-CONTAINING PROTEIN"/>
    <property type="match status" value="1"/>
</dbReference>
<dbReference type="PANTHER" id="PTHR42910">
    <property type="entry name" value="TRANSPORTER SCO4007-RELATED"/>
    <property type="match status" value="1"/>
</dbReference>
<protein>
    <submittedName>
        <fullName evidence="2">MFS family arabinose efflux permease</fullName>
    </submittedName>
</protein>
<organism evidence="2 3">
    <name type="scientific">Haloactinomyces albus</name>
    <dbReference type="NCBI Taxonomy" id="1352928"/>
    <lineage>
        <taxon>Bacteria</taxon>
        <taxon>Bacillati</taxon>
        <taxon>Actinomycetota</taxon>
        <taxon>Actinomycetes</taxon>
        <taxon>Actinopolysporales</taxon>
        <taxon>Actinopolysporaceae</taxon>
        <taxon>Haloactinomyces</taxon>
    </lineage>
</organism>
<dbReference type="AlphaFoldDB" id="A0AAE3ZHB6"/>
<keyword evidence="3" id="KW-1185">Reference proteome</keyword>
<reference evidence="2" key="1">
    <citation type="submission" date="2023-07" db="EMBL/GenBank/DDBJ databases">
        <title>Sequencing the genomes of 1000 actinobacteria strains.</title>
        <authorList>
            <person name="Klenk H.-P."/>
        </authorList>
    </citation>
    <scope>NUCLEOTIDE SEQUENCE</scope>
    <source>
        <strain evidence="2">DSM 45977</strain>
    </source>
</reference>
<feature type="transmembrane region" description="Helical" evidence="1">
    <location>
        <begin position="21"/>
        <end position="41"/>
    </location>
</feature>
<name>A0AAE3ZHB6_9ACTN</name>
<feature type="transmembrane region" description="Helical" evidence="1">
    <location>
        <begin position="128"/>
        <end position="151"/>
    </location>
</feature>
<keyword evidence="1" id="KW-1133">Transmembrane helix</keyword>
<gene>
    <name evidence="2" type="ORF">JOF55_003120</name>
</gene>
<accession>A0AAE3ZHB6</accession>
<evidence type="ECO:0000313" key="3">
    <source>
        <dbReference type="Proteomes" id="UP001180845"/>
    </source>
</evidence>
<comment type="caution">
    <text evidence="2">The sequence shown here is derived from an EMBL/GenBank/DDBJ whole genome shotgun (WGS) entry which is preliminary data.</text>
</comment>